<evidence type="ECO:0000256" key="1">
    <source>
        <dbReference type="ARBA" id="ARBA00010925"/>
    </source>
</evidence>
<evidence type="ECO:0000313" key="2">
    <source>
        <dbReference type="EMBL" id="KAL3235044.1"/>
    </source>
</evidence>
<comment type="similarity">
    <text evidence="1">Belongs to the IML2 family.</text>
</comment>
<dbReference type="Pfam" id="PF10300">
    <property type="entry name" value="Iml2-TPR_39"/>
    <property type="match status" value="1"/>
</dbReference>
<reference evidence="2 3" key="1">
    <citation type="submission" date="2024-05" db="EMBL/GenBank/DDBJ databases">
        <title>Long read based assembly of the Candida bracarensis genome reveals expanded adhesin content.</title>
        <authorList>
            <person name="Marcet-Houben M."/>
            <person name="Ksiezopolska E."/>
            <person name="Gabaldon T."/>
        </authorList>
    </citation>
    <scope>NUCLEOTIDE SEQUENCE [LARGE SCALE GENOMIC DNA]</scope>
    <source>
        <strain evidence="2 3">CBM6</strain>
    </source>
</reference>
<dbReference type="PANTHER" id="PTHR31859">
    <property type="entry name" value="TETRATRICOPEPTIDE REPEAT PROTEIN 39 FAMILY MEMBER"/>
    <property type="match status" value="1"/>
</dbReference>
<proteinExistence type="inferred from homology"/>
<gene>
    <name evidence="2" type="ORF">RNJ44_02832</name>
</gene>
<protein>
    <submittedName>
        <fullName evidence="2">Inclusion body clearance protein IML2</fullName>
    </submittedName>
</protein>
<accession>A0ABR4P0I6</accession>
<dbReference type="PANTHER" id="PTHR31859:SF1">
    <property type="entry name" value="TETRATRICOPEPTIDE REPEAT PROTEIN 39C"/>
    <property type="match status" value="1"/>
</dbReference>
<sequence>MFSFFGGGSAPELSQEEKTKLVLKQAYDFEIALRAMDYVLDDNAERGLKLLEDSDKEADEDERTINVLARGVIEFLEATLSFEAEEMKKASATLAKAETLSQKSKTNAENLKLSNSSRYPPGTVFAVTYTESLLLHALLMIFSESMMEVAKALLKLRKAYYTLQEVLQQIKDANLKAVEEAERRGENLSAGSSAASFIGEGEVFNSVDIPYKLSEEEAKDKDLLEFAEKVHRMRMKRLSGAHIDNPPAINRLRDELGLQAMDKLPKEPIEDHVVLSDDIDKSQATIDEFIHSGVNLCFGILQVVLSLLPPAIGAVLSVVGFSGSREEGLKLVWKATKHRNVHGCIGLLGLMFYYDGPFQFTDDDFDVPASVKEYLESQKKKEITDNKEGDEDKEVSREPSITAQSVATVDSLNMDSNTLLHPGKIMEDALLKSRALFPNSALWLLNEARMLSGKGRLEDAVALMDSIDVNKIRMRQVKSLMIFDRAITLIHLHEYDRAADDILSLLDISDWSHAFYSYFAGCCYLENWRMIQMGDLKSDKEEFYKEQASKLIFKSVDYLGKKTWRSKNLPLDRFVARKVEQFKATQAKLNLTNPLDAIATSPVYEIAYFYNGFNRMSKKHLEISQKMLTEYKNPAIESNDPNQNLIRDLLLSLSLRRLDKIEEGCKLLDEKVLPVFFSVTADNHVSYVKKSEDPWLYPSAFYERALFCWKLNGVEKLPECKEWLIRAQNYADDYELSSRVGMKIKAAIDRVDSALNN</sequence>
<name>A0ABR4P0I6_9SACH</name>
<dbReference type="InterPro" id="IPR019412">
    <property type="entry name" value="IML2/TPR_39"/>
</dbReference>
<comment type="caution">
    <text evidence="2">The sequence shown here is derived from an EMBL/GenBank/DDBJ whole genome shotgun (WGS) entry which is preliminary data.</text>
</comment>
<organism evidence="2 3">
    <name type="scientific">Nakaseomyces bracarensis</name>
    <dbReference type="NCBI Taxonomy" id="273131"/>
    <lineage>
        <taxon>Eukaryota</taxon>
        <taxon>Fungi</taxon>
        <taxon>Dikarya</taxon>
        <taxon>Ascomycota</taxon>
        <taxon>Saccharomycotina</taxon>
        <taxon>Saccharomycetes</taxon>
        <taxon>Saccharomycetales</taxon>
        <taxon>Saccharomycetaceae</taxon>
        <taxon>Nakaseomyces</taxon>
    </lineage>
</organism>
<keyword evidence="3" id="KW-1185">Reference proteome</keyword>
<dbReference type="EMBL" id="JBEVYD010000002">
    <property type="protein sequence ID" value="KAL3235044.1"/>
    <property type="molecule type" value="Genomic_DNA"/>
</dbReference>
<dbReference type="Proteomes" id="UP001623330">
    <property type="component" value="Unassembled WGS sequence"/>
</dbReference>
<evidence type="ECO:0000313" key="3">
    <source>
        <dbReference type="Proteomes" id="UP001623330"/>
    </source>
</evidence>